<accession>A0A0F9R967</accession>
<evidence type="ECO:0000313" key="2">
    <source>
        <dbReference type="EMBL" id="KKN13968.1"/>
    </source>
</evidence>
<proteinExistence type="predicted"/>
<keyword evidence="1" id="KW-1133">Transmembrane helix</keyword>
<dbReference type="EMBL" id="LAZR01003866">
    <property type="protein sequence ID" value="KKN13968.1"/>
    <property type="molecule type" value="Genomic_DNA"/>
</dbReference>
<organism evidence="2">
    <name type="scientific">marine sediment metagenome</name>
    <dbReference type="NCBI Taxonomy" id="412755"/>
    <lineage>
        <taxon>unclassified sequences</taxon>
        <taxon>metagenomes</taxon>
        <taxon>ecological metagenomes</taxon>
    </lineage>
</organism>
<evidence type="ECO:0000256" key="1">
    <source>
        <dbReference type="SAM" id="Phobius"/>
    </source>
</evidence>
<sequence>MPPRMPAGLMDRALAGALGAQPEPASQGWRGLWRGFGGAPALGGVVAATAVGFWLGVSVPGLLPDLAAQIITGDTFAAADDIRAPELTAFGWDIDGG</sequence>
<protein>
    <submittedName>
        <fullName evidence="2">Uncharacterized protein</fullName>
    </submittedName>
</protein>
<gene>
    <name evidence="2" type="ORF">LCGC14_1000930</name>
</gene>
<feature type="transmembrane region" description="Helical" evidence="1">
    <location>
        <begin position="41"/>
        <end position="63"/>
    </location>
</feature>
<keyword evidence="1" id="KW-0472">Membrane</keyword>
<dbReference type="AlphaFoldDB" id="A0A0F9R967"/>
<comment type="caution">
    <text evidence="2">The sequence shown here is derived from an EMBL/GenBank/DDBJ whole genome shotgun (WGS) entry which is preliminary data.</text>
</comment>
<name>A0A0F9R967_9ZZZZ</name>
<keyword evidence="1" id="KW-0812">Transmembrane</keyword>
<reference evidence="2" key="1">
    <citation type="journal article" date="2015" name="Nature">
        <title>Complex archaea that bridge the gap between prokaryotes and eukaryotes.</title>
        <authorList>
            <person name="Spang A."/>
            <person name="Saw J.H."/>
            <person name="Jorgensen S.L."/>
            <person name="Zaremba-Niedzwiedzka K."/>
            <person name="Martijn J."/>
            <person name="Lind A.E."/>
            <person name="van Eijk R."/>
            <person name="Schleper C."/>
            <person name="Guy L."/>
            <person name="Ettema T.J."/>
        </authorList>
    </citation>
    <scope>NUCLEOTIDE SEQUENCE</scope>
</reference>